<evidence type="ECO:0000259" key="6">
    <source>
        <dbReference type="Pfam" id="PF01850"/>
    </source>
</evidence>
<keyword evidence="8" id="KW-1185">Reference proteome</keyword>
<dbReference type="EMBL" id="NTGA01000041">
    <property type="protein sequence ID" value="PAY21820.1"/>
    <property type="molecule type" value="Genomic_DNA"/>
</dbReference>
<dbReference type="GO" id="GO:0016787">
    <property type="term" value="F:hydrolase activity"/>
    <property type="evidence" value="ECO:0007669"/>
    <property type="project" value="UniProtKB-KW"/>
</dbReference>
<evidence type="ECO:0000256" key="2">
    <source>
        <dbReference type="ARBA" id="ARBA00022722"/>
    </source>
</evidence>
<dbReference type="PANTHER" id="PTHR36173:SF2">
    <property type="entry name" value="RIBONUCLEASE VAPC16"/>
    <property type="match status" value="1"/>
</dbReference>
<feature type="domain" description="PIN" evidence="6">
    <location>
        <begin position="4"/>
        <end position="115"/>
    </location>
</feature>
<evidence type="ECO:0000313" key="8">
    <source>
        <dbReference type="Proteomes" id="UP000218810"/>
    </source>
</evidence>
<comment type="caution">
    <text evidence="7">The sequence shown here is derived from an EMBL/GenBank/DDBJ whole genome shotgun (WGS) entry which is preliminary data.</text>
</comment>
<evidence type="ECO:0000256" key="4">
    <source>
        <dbReference type="ARBA" id="ARBA00022801"/>
    </source>
</evidence>
<dbReference type="InterPro" id="IPR052919">
    <property type="entry name" value="TA_system_RNase"/>
</dbReference>
<sequence length="128" mass="13591">MTGMLLDSHVVVWLMDDNPRLGPSAREAIASAPAVLCSAASLWELRIKHLNGKISVPTEFTESVFAAGVLELPVSSAHVAAVDPSALPHRDPFDHMLVAQARVEGLRFVTADAAILAAGLPFVVDARK</sequence>
<dbReference type="AlphaFoldDB" id="A0A2A2WKV0"/>
<keyword evidence="1" id="KW-1277">Toxin-antitoxin system</keyword>
<proteinExistence type="predicted"/>
<protein>
    <submittedName>
        <fullName evidence="7">PIN domain nuclease</fullName>
    </submittedName>
</protein>
<dbReference type="InterPro" id="IPR002716">
    <property type="entry name" value="PIN_dom"/>
</dbReference>
<keyword evidence="2" id="KW-0540">Nuclease</keyword>
<gene>
    <name evidence="7" type="ORF">CEY15_16845</name>
</gene>
<dbReference type="Pfam" id="PF01850">
    <property type="entry name" value="PIN"/>
    <property type="match status" value="1"/>
</dbReference>
<keyword evidence="4" id="KW-0378">Hydrolase</keyword>
<dbReference type="PANTHER" id="PTHR36173">
    <property type="entry name" value="RIBONUCLEASE VAPC16-RELATED"/>
    <property type="match status" value="1"/>
</dbReference>
<evidence type="ECO:0000256" key="3">
    <source>
        <dbReference type="ARBA" id="ARBA00022723"/>
    </source>
</evidence>
<organism evidence="7 8">
    <name type="scientific">Dietzia natronolimnaea</name>
    <dbReference type="NCBI Taxonomy" id="161920"/>
    <lineage>
        <taxon>Bacteria</taxon>
        <taxon>Bacillati</taxon>
        <taxon>Actinomycetota</taxon>
        <taxon>Actinomycetes</taxon>
        <taxon>Mycobacteriales</taxon>
        <taxon>Dietziaceae</taxon>
        <taxon>Dietzia</taxon>
    </lineage>
</organism>
<name>A0A2A2WKV0_9ACTN</name>
<keyword evidence="3" id="KW-0479">Metal-binding</keyword>
<dbReference type="GO" id="GO:0046872">
    <property type="term" value="F:metal ion binding"/>
    <property type="evidence" value="ECO:0007669"/>
    <property type="project" value="UniProtKB-KW"/>
</dbReference>
<dbReference type="Proteomes" id="UP000218810">
    <property type="component" value="Unassembled WGS sequence"/>
</dbReference>
<dbReference type="Gene3D" id="3.40.50.1010">
    <property type="entry name" value="5'-nuclease"/>
    <property type="match status" value="1"/>
</dbReference>
<dbReference type="SUPFAM" id="SSF88723">
    <property type="entry name" value="PIN domain-like"/>
    <property type="match status" value="1"/>
</dbReference>
<evidence type="ECO:0000256" key="5">
    <source>
        <dbReference type="ARBA" id="ARBA00022842"/>
    </source>
</evidence>
<dbReference type="GO" id="GO:0004518">
    <property type="term" value="F:nuclease activity"/>
    <property type="evidence" value="ECO:0007669"/>
    <property type="project" value="UniProtKB-KW"/>
</dbReference>
<dbReference type="InterPro" id="IPR029060">
    <property type="entry name" value="PIN-like_dom_sf"/>
</dbReference>
<dbReference type="CDD" id="cd09872">
    <property type="entry name" value="PIN_Sll0205-like"/>
    <property type="match status" value="1"/>
</dbReference>
<accession>A0A2A2WKV0</accession>
<dbReference type="InterPro" id="IPR041705">
    <property type="entry name" value="PIN_Sll0205"/>
</dbReference>
<evidence type="ECO:0000256" key="1">
    <source>
        <dbReference type="ARBA" id="ARBA00022649"/>
    </source>
</evidence>
<evidence type="ECO:0000313" key="7">
    <source>
        <dbReference type="EMBL" id="PAY21820.1"/>
    </source>
</evidence>
<keyword evidence="5" id="KW-0460">Magnesium</keyword>
<reference evidence="8" key="1">
    <citation type="submission" date="2017-09" db="EMBL/GenBank/DDBJ databases">
        <authorList>
            <person name="Zhang Y."/>
            <person name="Huang X."/>
            <person name="Liu J."/>
            <person name="Lu L."/>
            <person name="Peng K."/>
        </authorList>
    </citation>
    <scope>NUCLEOTIDE SEQUENCE [LARGE SCALE GENOMIC DNA]</scope>
    <source>
        <strain evidence="8">S-XJ-1</strain>
    </source>
</reference>
<dbReference type="OrthoDB" id="9798990at2"/>